<feature type="region of interest" description="Disordered" evidence="1">
    <location>
        <begin position="169"/>
        <end position="190"/>
    </location>
</feature>
<gene>
    <name evidence="2" type="primary">106093189</name>
</gene>
<dbReference type="EnsemblMetazoa" id="SCAU015844-RA">
    <property type="protein sequence ID" value="SCAU015844-PA"/>
    <property type="gene ID" value="SCAU015844"/>
</dbReference>
<reference evidence="2" key="1">
    <citation type="submission" date="2020-05" db="UniProtKB">
        <authorList>
            <consortium name="EnsemblMetazoa"/>
        </authorList>
    </citation>
    <scope>IDENTIFICATION</scope>
    <source>
        <strain evidence="2">USDA</strain>
    </source>
</reference>
<dbReference type="InterPro" id="IPR031934">
    <property type="entry name" value="DUF4769"/>
</dbReference>
<dbReference type="Proteomes" id="UP000095300">
    <property type="component" value="Unassembled WGS sequence"/>
</dbReference>
<evidence type="ECO:0000313" key="2">
    <source>
        <dbReference type="EnsemblMetazoa" id="SCAU015844-PA"/>
    </source>
</evidence>
<sequence>MDNNIDSSNEELKKLLTDWQLEQYYDIFVEQKITMKILRIIQGKHIDKIFLNSPVGDQALFEHRLAIWKQQMLLEDFPSNSNSSNCIKTSATDKPEQEVEPKTELNIKDIPLIIDNSSNDSPQVTEIYVANESNDALEDDLLELMEPTSRSFNISSPVQIKSYRTLGRSSHSMAPLPRASHAASVPSSVPSSMPSSVPSGIFSSAAATVPTSTFAQNLANSIILTPPPMPLDAVRVTLPTQQNPAHVRYSLSRILNETSGGQVIMNYYEKHKILREEHRTALINVIARYIDANGCTLSLSESNNLENQIVEMFPTEREEFYRTSKRGRLYNKIANMKRVYKKFKRDAEIMPSASNPNSPGSGRIKEEFVEELDDAMIQDMRSGIQSSEDFMEFWKRTQSARLKDIDTIDTLTNILEKWPEYKQTNAEQYMGMDFVAKFPSATRFSDVFYTNYSKLEKMLFAKVSTCSVGYKHLQVYRTCSTESKHLIMLWVLHQLFPPNHQTKVDEMGIKRKKRYSIQDSQNSCICVRGSRTGIESMLRMRTTATPPMILAIGEMGGEIEEVSIYFEGLQYPCNSVVQAAQLCCELFFLFNIDFPEESVLYYNFIQTFFLNILPEIKNSKIYTTINEINACEM</sequence>
<dbReference type="OrthoDB" id="3598281at2759"/>
<organism evidence="2 3">
    <name type="scientific">Stomoxys calcitrans</name>
    <name type="common">Stable fly</name>
    <name type="synonym">Conops calcitrans</name>
    <dbReference type="NCBI Taxonomy" id="35570"/>
    <lineage>
        <taxon>Eukaryota</taxon>
        <taxon>Metazoa</taxon>
        <taxon>Ecdysozoa</taxon>
        <taxon>Arthropoda</taxon>
        <taxon>Hexapoda</taxon>
        <taxon>Insecta</taxon>
        <taxon>Pterygota</taxon>
        <taxon>Neoptera</taxon>
        <taxon>Endopterygota</taxon>
        <taxon>Diptera</taxon>
        <taxon>Brachycera</taxon>
        <taxon>Muscomorpha</taxon>
        <taxon>Muscoidea</taxon>
        <taxon>Muscidae</taxon>
        <taxon>Stomoxys</taxon>
    </lineage>
</organism>
<dbReference type="AlphaFoldDB" id="A0A1I8QCD8"/>
<proteinExistence type="predicted"/>
<evidence type="ECO:0008006" key="4">
    <source>
        <dbReference type="Google" id="ProtNLM"/>
    </source>
</evidence>
<evidence type="ECO:0000256" key="1">
    <source>
        <dbReference type="SAM" id="MobiDB-lite"/>
    </source>
</evidence>
<feature type="compositionally biased region" description="Low complexity" evidence="1">
    <location>
        <begin position="177"/>
        <end position="190"/>
    </location>
</feature>
<protein>
    <recommendedName>
        <fullName evidence="4">SAM domain-containing protein</fullName>
    </recommendedName>
</protein>
<accession>A0A1I8QCD8</accession>
<dbReference type="VEuPathDB" id="VectorBase:SCAU015844"/>
<name>A0A1I8QCD8_STOCA</name>
<dbReference type="Pfam" id="PF15992">
    <property type="entry name" value="DUF4769"/>
    <property type="match status" value="1"/>
</dbReference>
<keyword evidence="3" id="KW-1185">Reference proteome</keyword>
<evidence type="ECO:0000313" key="3">
    <source>
        <dbReference type="Proteomes" id="UP000095300"/>
    </source>
</evidence>